<dbReference type="GO" id="GO:0015344">
    <property type="term" value="F:siderophore uptake transmembrane transporter activity"/>
    <property type="evidence" value="ECO:0007669"/>
    <property type="project" value="TreeGrafter"/>
</dbReference>
<dbReference type="Pfam" id="PF25183">
    <property type="entry name" value="OMP_b-brl_4"/>
    <property type="match status" value="2"/>
</dbReference>
<feature type="signal peptide" evidence="7">
    <location>
        <begin position="1"/>
        <end position="21"/>
    </location>
</feature>
<dbReference type="Pfam" id="PF13620">
    <property type="entry name" value="CarboxypepD_reg"/>
    <property type="match status" value="1"/>
</dbReference>
<dbReference type="HOGENOM" id="CLU_006298_0_0_0"/>
<proteinExistence type="predicted"/>
<dbReference type="GO" id="GO:0009279">
    <property type="term" value="C:cell outer membrane"/>
    <property type="evidence" value="ECO:0007669"/>
    <property type="project" value="UniProtKB-SubCell"/>
</dbReference>
<evidence type="ECO:0000313" key="10">
    <source>
        <dbReference type="Proteomes" id="UP000002432"/>
    </source>
</evidence>
<dbReference type="InterPro" id="IPR057601">
    <property type="entry name" value="Oar-like_b-barrel"/>
</dbReference>
<evidence type="ECO:0000256" key="6">
    <source>
        <dbReference type="ARBA" id="ARBA00023237"/>
    </source>
</evidence>
<accession>Q1ITL1</accession>
<sequence length="1075" mass="117233">MKRAVLFTFLILLVISSIAFGQQTTGQINGTLVDSSSAVVPNATVTAKNVDNGLTRSTKSSTTGGYTINDLPPGTYTITTEAPGFAKTVNERVPLLVGQALTLNFTLKTGGANETITVTEEAPLIESTRSDIGGSVSPLEVKELPIVDRNFAGLMATVPGVRPAEAFDPTKTRSGNVSVNGSDGRSIDYNVDGGDNKDVVIGGIVQNFTMEGIQEFQVTTDRYTAESGRAAAAVVNVISKSGTNAFHGTAFSLFQNSGLNSNSYFNEIAGNPKNKFHRYQFGGSAGGPIIKDKLFFFGAYEQKREPQDIGVDPSAFDNLTLFAAAFPDYAVPIRKLDYSYLDQQLTAKVDHRISDRQNMFYRYAWEKWTNPNDQLGFPFVADASQSTSDSNSFHDFVAQHNYTISPTKVNSFNFHLQDFTNDILPAPGRTFTYDVAGGGTATNPEICFGIGGGCGGGVPEVGNNVNVPQETLIRKYQFRDDFTWVHRNHNMKMGVNWDYVDVMGGFFYFGANGYQVIFQDDPKTILANPAAYPDGFSTRGAVGELTYNGGSGSTAQPPSHQLAFYFQDDWKVTNRFTLNAGVRWDANPLFLIPQLTNNFSSTNRTVRVLRDVLAANLSDPAAQAGVQRADYLAGNTSLASKNTADWKEFQPRIGFSWDPTGSGKSVIRGGYGIARDTIFQNLTLFAVQETNPTIYNTIIDYFPSQAPGSCPAGGTADPTDLCNFRFGIDPLPAPQAATTDLAPGAVGRMQDPRLTDPWSQQMSIGGERQFGNDYAFGADYYHVLGTHEPRVLNMNPKIGSTCDPAYGGDPTNPTCVNGAGTRLMDAAFSEAPDSQIAGQNLGIGRLGAIYDYSTSNRSLYDGINFQLRKRMSHHFQFQASYVLSWARSWGGRPTSSYSGSGVNVTPEQQFASNEFNYSSFDERHRFTLSGVFQLPWGFEVAPLVQAASARPYDFIAGSDINGDGRSTIDRACVGSTPGNPIFTKGCTMLKPDTLRGDPFFQIDTRVAKAFKFNEHMTLQLIWEFYNIGNVNNFCNYYFNNASQSNFGTPQGYCGGQGGPAFTGPFRQQFGFRFEF</sequence>
<feature type="domain" description="TonB-dependent transporter Oar-like beta-barrel" evidence="8">
    <location>
        <begin position="342"/>
        <end position="1050"/>
    </location>
</feature>
<keyword evidence="2" id="KW-0813">Transport</keyword>
<name>Q1ITL1_KORVE</name>
<dbReference type="SUPFAM" id="SSF49452">
    <property type="entry name" value="Starch-binding domain-like"/>
    <property type="match status" value="1"/>
</dbReference>
<evidence type="ECO:0000256" key="7">
    <source>
        <dbReference type="SAM" id="SignalP"/>
    </source>
</evidence>
<keyword evidence="3" id="KW-1134">Transmembrane beta strand</keyword>
<gene>
    <name evidence="9" type="ordered locus">Acid345_0784</name>
</gene>
<keyword evidence="5" id="KW-0472">Membrane</keyword>
<dbReference type="eggNOG" id="COG4771">
    <property type="taxonomic scope" value="Bacteria"/>
</dbReference>
<evidence type="ECO:0000256" key="1">
    <source>
        <dbReference type="ARBA" id="ARBA00004571"/>
    </source>
</evidence>
<dbReference type="RefSeq" id="WP_011521591.1">
    <property type="nucleotide sequence ID" value="NC_008009.1"/>
</dbReference>
<dbReference type="PANTHER" id="PTHR30069">
    <property type="entry name" value="TONB-DEPENDENT OUTER MEMBRANE RECEPTOR"/>
    <property type="match status" value="1"/>
</dbReference>
<evidence type="ECO:0000256" key="2">
    <source>
        <dbReference type="ARBA" id="ARBA00022448"/>
    </source>
</evidence>
<dbReference type="AlphaFoldDB" id="Q1ITL1"/>
<dbReference type="InterPro" id="IPR036942">
    <property type="entry name" value="Beta-barrel_TonB_sf"/>
</dbReference>
<protein>
    <recommendedName>
        <fullName evidence="8">TonB-dependent transporter Oar-like beta-barrel domain-containing protein</fullName>
    </recommendedName>
</protein>
<keyword evidence="10" id="KW-1185">Reference proteome</keyword>
<dbReference type="Gene3D" id="2.60.40.1120">
    <property type="entry name" value="Carboxypeptidase-like, regulatory domain"/>
    <property type="match status" value="1"/>
</dbReference>
<reference evidence="9 10" key="1">
    <citation type="journal article" date="2009" name="Appl. Environ. Microbiol.">
        <title>Three genomes from the phylum Acidobacteria provide insight into the lifestyles of these microorganisms in soils.</title>
        <authorList>
            <person name="Ward N.L."/>
            <person name="Challacombe J.F."/>
            <person name="Janssen P.H."/>
            <person name="Henrissat B."/>
            <person name="Coutinho P.M."/>
            <person name="Wu M."/>
            <person name="Xie G."/>
            <person name="Haft D.H."/>
            <person name="Sait M."/>
            <person name="Badger J."/>
            <person name="Barabote R.D."/>
            <person name="Bradley B."/>
            <person name="Brettin T.S."/>
            <person name="Brinkac L.M."/>
            <person name="Bruce D."/>
            <person name="Creasy T."/>
            <person name="Daugherty S.C."/>
            <person name="Davidsen T.M."/>
            <person name="DeBoy R.T."/>
            <person name="Detter J.C."/>
            <person name="Dodson R.J."/>
            <person name="Durkin A.S."/>
            <person name="Ganapathy A."/>
            <person name="Gwinn-Giglio M."/>
            <person name="Han C.S."/>
            <person name="Khouri H."/>
            <person name="Kiss H."/>
            <person name="Kothari S.P."/>
            <person name="Madupu R."/>
            <person name="Nelson K.E."/>
            <person name="Nelson W.C."/>
            <person name="Paulsen I."/>
            <person name="Penn K."/>
            <person name="Ren Q."/>
            <person name="Rosovitz M.J."/>
            <person name="Selengut J.D."/>
            <person name="Shrivastava S."/>
            <person name="Sullivan S.A."/>
            <person name="Tapia R."/>
            <person name="Thompson L.S."/>
            <person name="Watkins K.L."/>
            <person name="Yang Q."/>
            <person name="Yu C."/>
            <person name="Zafar N."/>
            <person name="Zhou L."/>
            <person name="Kuske C.R."/>
        </authorList>
    </citation>
    <scope>NUCLEOTIDE SEQUENCE [LARGE SCALE GENOMIC DNA]</scope>
    <source>
        <strain evidence="9 10">Ellin345</strain>
    </source>
</reference>
<feature type="chain" id="PRO_5004191742" description="TonB-dependent transporter Oar-like beta-barrel domain-containing protein" evidence="7">
    <location>
        <begin position="22"/>
        <end position="1075"/>
    </location>
</feature>
<dbReference type="Proteomes" id="UP000002432">
    <property type="component" value="Chromosome"/>
</dbReference>
<dbReference type="InterPro" id="IPR039426">
    <property type="entry name" value="TonB-dep_rcpt-like"/>
</dbReference>
<keyword evidence="7" id="KW-0732">Signal</keyword>
<keyword evidence="6" id="KW-0998">Cell outer membrane</keyword>
<evidence type="ECO:0000256" key="3">
    <source>
        <dbReference type="ARBA" id="ARBA00022452"/>
    </source>
</evidence>
<dbReference type="Gene3D" id="2.40.170.20">
    <property type="entry name" value="TonB-dependent receptor, beta-barrel domain"/>
    <property type="match status" value="1"/>
</dbReference>
<comment type="subcellular location">
    <subcellularLocation>
        <location evidence="1">Cell outer membrane</location>
        <topology evidence="1">Multi-pass membrane protein</topology>
    </subcellularLocation>
</comment>
<keyword evidence="4" id="KW-0812">Transmembrane</keyword>
<dbReference type="GO" id="GO:0030246">
    <property type="term" value="F:carbohydrate binding"/>
    <property type="evidence" value="ECO:0007669"/>
    <property type="project" value="InterPro"/>
</dbReference>
<organism evidence="9 10">
    <name type="scientific">Koribacter versatilis (strain Ellin345)</name>
    <dbReference type="NCBI Taxonomy" id="204669"/>
    <lineage>
        <taxon>Bacteria</taxon>
        <taxon>Pseudomonadati</taxon>
        <taxon>Acidobacteriota</taxon>
        <taxon>Terriglobia</taxon>
        <taxon>Terriglobales</taxon>
        <taxon>Candidatus Korobacteraceae</taxon>
        <taxon>Candidatus Korobacter</taxon>
    </lineage>
</organism>
<dbReference type="STRING" id="204669.Acid345_0784"/>
<dbReference type="EnsemblBacteria" id="ABF39789">
    <property type="protein sequence ID" value="ABF39789"/>
    <property type="gene ID" value="Acid345_0784"/>
</dbReference>
<evidence type="ECO:0000256" key="5">
    <source>
        <dbReference type="ARBA" id="ARBA00023136"/>
    </source>
</evidence>
<evidence type="ECO:0000256" key="4">
    <source>
        <dbReference type="ARBA" id="ARBA00022692"/>
    </source>
</evidence>
<dbReference type="EMBL" id="CP000360">
    <property type="protein sequence ID" value="ABF39789.1"/>
    <property type="molecule type" value="Genomic_DNA"/>
</dbReference>
<evidence type="ECO:0000313" key="9">
    <source>
        <dbReference type="EMBL" id="ABF39789.1"/>
    </source>
</evidence>
<dbReference type="InterPro" id="IPR013784">
    <property type="entry name" value="Carb-bd-like_fold"/>
</dbReference>
<dbReference type="SUPFAM" id="SSF56935">
    <property type="entry name" value="Porins"/>
    <property type="match status" value="1"/>
</dbReference>
<dbReference type="GO" id="GO:0044718">
    <property type="term" value="P:siderophore transmembrane transport"/>
    <property type="evidence" value="ECO:0007669"/>
    <property type="project" value="TreeGrafter"/>
</dbReference>
<dbReference type="PANTHER" id="PTHR30069:SF46">
    <property type="entry name" value="OAR PROTEIN"/>
    <property type="match status" value="1"/>
</dbReference>
<dbReference type="OrthoDB" id="97893at2"/>
<dbReference type="KEGG" id="aba:Acid345_0784"/>
<evidence type="ECO:0000259" key="8">
    <source>
        <dbReference type="Pfam" id="PF25183"/>
    </source>
</evidence>
<feature type="domain" description="TonB-dependent transporter Oar-like beta-barrel" evidence="8">
    <location>
        <begin position="238"/>
        <end position="307"/>
    </location>
</feature>